<evidence type="ECO:0000256" key="4">
    <source>
        <dbReference type="ARBA" id="ARBA00023002"/>
    </source>
</evidence>
<reference evidence="7 8" key="1">
    <citation type="journal article" date="2018" name="BMC Genomics">
        <title>Genomic comparison of Trypanosoma conorhini and Trypanosoma rangeli to Trypanosoma cruzi strains of high and low virulence.</title>
        <authorList>
            <person name="Bradwell K.R."/>
            <person name="Koparde V.N."/>
            <person name="Matveyev A.V."/>
            <person name="Serrano M.G."/>
            <person name="Alves J.M."/>
            <person name="Parikh H."/>
            <person name="Huang B."/>
            <person name="Lee V."/>
            <person name="Espinosa-Alvarez O."/>
            <person name="Ortiz P.A."/>
            <person name="Costa-Martins A.G."/>
            <person name="Teixeira M.M."/>
            <person name="Buck G.A."/>
        </authorList>
    </citation>
    <scope>NUCLEOTIDE SEQUENCE [LARGE SCALE GENOMIC DNA]</scope>
    <source>
        <strain evidence="7 8">AM80</strain>
    </source>
</reference>
<dbReference type="RefSeq" id="XP_029239585.1">
    <property type="nucleotide sequence ID" value="XM_029380618.1"/>
</dbReference>
<dbReference type="GO" id="GO:0016705">
    <property type="term" value="F:oxidoreductase activity, acting on paired donors, with incorporation or reduction of molecular oxygen"/>
    <property type="evidence" value="ECO:0007669"/>
    <property type="project" value="InterPro"/>
</dbReference>
<dbReference type="PANTHER" id="PTHR24291">
    <property type="entry name" value="CYTOCHROME P450 FAMILY 4"/>
    <property type="match status" value="1"/>
</dbReference>
<dbReference type="InterPro" id="IPR050196">
    <property type="entry name" value="Cytochrome_P450_Monoox"/>
</dbReference>
<comment type="similarity">
    <text evidence="1">Belongs to the cytochrome P450 family.</text>
</comment>
<evidence type="ECO:0000313" key="7">
    <source>
        <dbReference type="EMBL" id="RNF07031.1"/>
    </source>
</evidence>
<keyword evidence="6" id="KW-0503">Monooxygenase</keyword>
<dbReference type="EMBL" id="MKGL01000095">
    <property type="protein sequence ID" value="RNF07031.1"/>
    <property type="molecule type" value="Genomic_DNA"/>
</dbReference>
<keyword evidence="2" id="KW-0349">Heme</keyword>
<dbReference type="PANTHER" id="PTHR24291:SF50">
    <property type="entry name" value="BIFUNCTIONAL ALBAFLAVENONE MONOOXYGENASE_TERPENE SYNTHASE"/>
    <property type="match status" value="1"/>
</dbReference>
<dbReference type="OrthoDB" id="247994at2759"/>
<protein>
    <submittedName>
        <fullName evidence="7">Cytochrome p450-like protein</fullName>
    </submittedName>
</protein>
<evidence type="ECO:0000256" key="1">
    <source>
        <dbReference type="ARBA" id="ARBA00010617"/>
    </source>
</evidence>
<comment type="caution">
    <text evidence="7">The sequence shown here is derived from an EMBL/GenBank/DDBJ whole genome shotgun (WGS) entry which is preliminary data.</text>
</comment>
<keyword evidence="8" id="KW-1185">Reference proteome</keyword>
<evidence type="ECO:0000313" key="8">
    <source>
        <dbReference type="Proteomes" id="UP000283634"/>
    </source>
</evidence>
<keyword evidence="4" id="KW-0560">Oxidoreductase</keyword>
<dbReference type="Pfam" id="PF00067">
    <property type="entry name" value="p450"/>
    <property type="match status" value="1"/>
</dbReference>
<dbReference type="GO" id="GO:0004497">
    <property type="term" value="F:monooxygenase activity"/>
    <property type="evidence" value="ECO:0007669"/>
    <property type="project" value="UniProtKB-KW"/>
</dbReference>
<dbReference type="GO" id="GO:0005506">
    <property type="term" value="F:iron ion binding"/>
    <property type="evidence" value="ECO:0007669"/>
    <property type="project" value="InterPro"/>
</dbReference>
<dbReference type="InterPro" id="IPR036396">
    <property type="entry name" value="Cyt_P450_sf"/>
</dbReference>
<dbReference type="SUPFAM" id="SSF48264">
    <property type="entry name" value="Cytochrome P450"/>
    <property type="match status" value="1"/>
</dbReference>
<proteinExistence type="inferred from homology"/>
<dbReference type="GeneID" id="40327597"/>
<keyword evidence="5" id="KW-0408">Iron</keyword>
<dbReference type="InterPro" id="IPR001128">
    <property type="entry name" value="Cyt_P450"/>
</dbReference>
<organism evidence="7 8">
    <name type="scientific">Trypanosoma rangeli</name>
    <dbReference type="NCBI Taxonomy" id="5698"/>
    <lineage>
        <taxon>Eukaryota</taxon>
        <taxon>Discoba</taxon>
        <taxon>Euglenozoa</taxon>
        <taxon>Kinetoplastea</taxon>
        <taxon>Metakinetoplastina</taxon>
        <taxon>Trypanosomatida</taxon>
        <taxon>Trypanosomatidae</taxon>
        <taxon>Trypanosoma</taxon>
        <taxon>Herpetosoma</taxon>
    </lineage>
</organism>
<name>A0A3R7NII4_TRYRA</name>
<dbReference type="AlphaFoldDB" id="A0A3R7NII4"/>
<gene>
    <name evidence="7" type="ORF">TraAM80_03664</name>
</gene>
<evidence type="ECO:0000256" key="3">
    <source>
        <dbReference type="ARBA" id="ARBA00022723"/>
    </source>
</evidence>
<dbReference type="Proteomes" id="UP000283634">
    <property type="component" value="Unassembled WGS sequence"/>
</dbReference>
<accession>A0A3R7NII4</accession>
<dbReference type="VEuPathDB" id="TriTrypDB:TRSC58_01567"/>
<keyword evidence="3" id="KW-0479">Metal-binding</keyword>
<evidence type="ECO:0000256" key="5">
    <source>
        <dbReference type="ARBA" id="ARBA00023004"/>
    </source>
</evidence>
<dbReference type="Gene3D" id="1.10.630.10">
    <property type="entry name" value="Cytochrome P450"/>
    <property type="match status" value="1"/>
</dbReference>
<dbReference type="GO" id="GO:0020037">
    <property type="term" value="F:heme binding"/>
    <property type="evidence" value="ECO:0007669"/>
    <property type="project" value="InterPro"/>
</dbReference>
<evidence type="ECO:0000256" key="6">
    <source>
        <dbReference type="ARBA" id="ARBA00023033"/>
    </source>
</evidence>
<sequence>MRLFPVDPLVYRDADKEVHLPASDVTLQKGSVCVVNIFGVHRSGGICADGAVLFRLERWLGEEGNKLRERCGRCGYIPFSLRKRNCIGKEVYRLYDVILTTAALLRHLRFGPVGSFPRTQFGFTMASHGPVSCNFTAE</sequence>
<evidence type="ECO:0000256" key="2">
    <source>
        <dbReference type="ARBA" id="ARBA00022617"/>
    </source>
</evidence>